<gene>
    <name evidence="2" type="ORF">BINO364_LOCUS8814</name>
</gene>
<name>A0A8J9VAH7_9NEOP</name>
<sequence length="160" mass="18016">MKSSILALVLVVAGVFAFPQVDVDSMNYNVVEEQIRNIINQISEGIRKIGLDPWEVKSAEYENKLFQGRNMRPDLILIALIGIASAMPTETNKNEDLAILKESFLTADEALRNGIGERIILQLLERLRELMINGSDNFPVLDPIYIEKIHVDEEILGIPK</sequence>
<evidence type="ECO:0000256" key="1">
    <source>
        <dbReference type="SAM" id="SignalP"/>
    </source>
</evidence>
<evidence type="ECO:0000313" key="2">
    <source>
        <dbReference type="EMBL" id="CAH0722930.1"/>
    </source>
</evidence>
<feature type="signal peptide" evidence="1">
    <location>
        <begin position="1"/>
        <end position="17"/>
    </location>
</feature>
<organism evidence="2 3">
    <name type="scientific">Brenthis ino</name>
    <name type="common">lesser marbled fritillary</name>
    <dbReference type="NCBI Taxonomy" id="405034"/>
    <lineage>
        <taxon>Eukaryota</taxon>
        <taxon>Metazoa</taxon>
        <taxon>Ecdysozoa</taxon>
        <taxon>Arthropoda</taxon>
        <taxon>Hexapoda</taxon>
        <taxon>Insecta</taxon>
        <taxon>Pterygota</taxon>
        <taxon>Neoptera</taxon>
        <taxon>Endopterygota</taxon>
        <taxon>Lepidoptera</taxon>
        <taxon>Glossata</taxon>
        <taxon>Ditrysia</taxon>
        <taxon>Papilionoidea</taxon>
        <taxon>Nymphalidae</taxon>
        <taxon>Heliconiinae</taxon>
        <taxon>Argynnini</taxon>
        <taxon>Brenthis</taxon>
    </lineage>
</organism>
<dbReference type="Proteomes" id="UP000838878">
    <property type="component" value="Chromosome 3"/>
</dbReference>
<dbReference type="AlphaFoldDB" id="A0A8J9VAH7"/>
<keyword evidence="3" id="KW-1185">Reference proteome</keyword>
<dbReference type="EMBL" id="OV170223">
    <property type="protein sequence ID" value="CAH0722930.1"/>
    <property type="molecule type" value="Genomic_DNA"/>
</dbReference>
<feature type="chain" id="PRO_5035472520" evidence="1">
    <location>
        <begin position="18"/>
        <end position="160"/>
    </location>
</feature>
<proteinExistence type="predicted"/>
<dbReference type="OrthoDB" id="6380971at2759"/>
<feature type="non-terminal residue" evidence="2">
    <location>
        <position position="160"/>
    </location>
</feature>
<keyword evidence="1" id="KW-0732">Signal</keyword>
<protein>
    <submittedName>
        <fullName evidence="2">Uncharacterized protein</fullName>
    </submittedName>
</protein>
<accession>A0A8J9VAH7</accession>
<evidence type="ECO:0000313" key="3">
    <source>
        <dbReference type="Proteomes" id="UP000838878"/>
    </source>
</evidence>
<reference evidence="2" key="1">
    <citation type="submission" date="2021-12" db="EMBL/GenBank/DDBJ databases">
        <authorList>
            <person name="Martin H S."/>
        </authorList>
    </citation>
    <scope>NUCLEOTIDE SEQUENCE</scope>
</reference>